<keyword evidence="3" id="KW-0813">Transport</keyword>
<dbReference type="GO" id="GO:0005829">
    <property type="term" value="C:cytosol"/>
    <property type="evidence" value="ECO:0007669"/>
    <property type="project" value="TreeGrafter"/>
</dbReference>
<reference evidence="8" key="1">
    <citation type="submission" date="2018-06" db="EMBL/GenBank/DDBJ databases">
        <authorList>
            <person name="Zhirakovskaya E."/>
        </authorList>
    </citation>
    <scope>NUCLEOTIDE SEQUENCE</scope>
</reference>
<dbReference type="InterPro" id="IPR051472">
    <property type="entry name" value="T3SS_Stator/FliH"/>
</dbReference>
<dbReference type="EMBL" id="UOFS01000014">
    <property type="protein sequence ID" value="VAW94079.1"/>
    <property type="molecule type" value="Genomic_DNA"/>
</dbReference>
<protein>
    <recommendedName>
        <fullName evidence="7">Flagellar assembly protein FliH/Type III secretion system HrpE domain-containing protein</fullName>
    </recommendedName>
</protein>
<keyword evidence="4" id="KW-1005">Bacterial flagellum biogenesis</keyword>
<accession>A0A3B1A791</accession>
<feature type="domain" description="Flagellar assembly protein FliH/Type III secretion system HrpE" evidence="7">
    <location>
        <begin position="79"/>
        <end position="205"/>
    </location>
</feature>
<evidence type="ECO:0000256" key="3">
    <source>
        <dbReference type="ARBA" id="ARBA00022448"/>
    </source>
</evidence>
<keyword evidence="5" id="KW-0653">Protein transport</keyword>
<comment type="similarity">
    <text evidence="2">Belongs to the FliH family.</text>
</comment>
<dbReference type="GO" id="GO:0044781">
    <property type="term" value="P:bacterial-type flagellum organization"/>
    <property type="evidence" value="ECO:0007669"/>
    <property type="project" value="UniProtKB-KW"/>
</dbReference>
<evidence type="ECO:0000313" key="8">
    <source>
        <dbReference type="EMBL" id="VAW94079.1"/>
    </source>
</evidence>
<name>A0A3B1A791_9ZZZZ</name>
<proteinExistence type="inferred from homology"/>
<comment type="function">
    <text evidence="1">Needed for flagellar regrowth and assembly.</text>
</comment>
<evidence type="ECO:0000256" key="2">
    <source>
        <dbReference type="ARBA" id="ARBA00006602"/>
    </source>
</evidence>
<sequence length="225" mass="25200">MSDPVIKKDQVSSKPFTLNDLTEQQSENVKTAFDSPIKKLTVAEIGDIEEQARKEGYDNGFNEGHKDGLIAGQADVNAKVRKFTALIKSLDKPLELIDEEVIEQLVKLSITVSRQIIRRELKIDPGQVMAVVRESMSILPASARDIRIYLHPEDAKLVREILSVDEDGDRPWKIVDDPVLTHGSCQIKTENSFIDASVEQRLNQVISDLLGDERNKDLNDPSTPD</sequence>
<evidence type="ECO:0000259" key="7">
    <source>
        <dbReference type="Pfam" id="PF02108"/>
    </source>
</evidence>
<dbReference type="Pfam" id="PF02108">
    <property type="entry name" value="FliH"/>
    <property type="match status" value="1"/>
</dbReference>
<dbReference type="PANTHER" id="PTHR34982:SF1">
    <property type="entry name" value="FLAGELLAR ASSEMBLY PROTEIN FLIH"/>
    <property type="match status" value="1"/>
</dbReference>
<evidence type="ECO:0000256" key="5">
    <source>
        <dbReference type="ARBA" id="ARBA00022927"/>
    </source>
</evidence>
<dbReference type="InterPro" id="IPR018035">
    <property type="entry name" value="Flagellar_FliH/T3SS_HrpE"/>
</dbReference>
<keyword evidence="6" id="KW-1006">Bacterial flagellum protein export</keyword>
<dbReference type="AlphaFoldDB" id="A0A3B1A791"/>
<gene>
    <name evidence="8" type="ORF">MNBD_GAMMA22-2135</name>
</gene>
<dbReference type="PANTHER" id="PTHR34982">
    <property type="entry name" value="YOP PROTEINS TRANSLOCATION PROTEIN L"/>
    <property type="match status" value="1"/>
</dbReference>
<evidence type="ECO:0000256" key="4">
    <source>
        <dbReference type="ARBA" id="ARBA00022795"/>
    </source>
</evidence>
<evidence type="ECO:0000256" key="6">
    <source>
        <dbReference type="ARBA" id="ARBA00023225"/>
    </source>
</evidence>
<dbReference type="GO" id="GO:0015031">
    <property type="term" value="P:protein transport"/>
    <property type="evidence" value="ECO:0007669"/>
    <property type="project" value="UniProtKB-KW"/>
</dbReference>
<evidence type="ECO:0000256" key="1">
    <source>
        <dbReference type="ARBA" id="ARBA00003041"/>
    </source>
</evidence>
<organism evidence="8">
    <name type="scientific">hydrothermal vent metagenome</name>
    <dbReference type="NCBI Taxonomy" id="652676"/>
    <lineage>
        <taxon>unclassified sequences</taxon>
        <taxon>metagenomes</taxon>
        <taxon>ecological metagenomes</taxon>
    </lineage>
</organism>